<feature type="signal peptide" evidence="1">
    <location>
        <begin position="1"/>
        <end position="17"/>
    </location>
</feature>
<proteinExistence type="predicted"/>
<name>A0ABQ3IA67_9BACT</name>
<keyword evidence="1" id="KW-0732">Signal</keyword>
<dbReference type="EMBL" id="BNAG01000003">
    <property type="protein sequence ID" value="GHE65074.1"/>
    <property type="molecule type" value="Genomic_DNA"/>
</dbReference>
<keyword evidence="3" id="KW-1185">Reference proteome</keyword>
<dbReference type="RefSeq" id="WP_189630131.1">
    <property type="nucleotide sequence ID" value="NZ_BNAG01000003.1"/>
</dbReference>
<organism evidence="2 3">
    <name type="scientific">Roseivirga thermotolerans</name>
    <dbReference type="NCBI Taxonomy" id="1758176"/>
    <lineage>
        <taxon>Bacteria</taxon>
        <taxon>Pseudomonadati</taxon>
        <taxon>Bacteroidota</taxon>
        <taxon>Cytophagia</taxon>
        <taxon>Cytophagales</taxon>
        <taxon>Roseivirgaceae</taxon>
        <taxon>Roseivirga</taxon>
    </lineage>
</organism>
<protein>
    <submittedName>
        <fullName evidence="2">Uncharacterized protein</fullName>
    </submittedName>
</protein>
<evidence type="ECO:0000313" key="2">
    <source>
        <dbReference type="EMBL" id="GHE65074.1"/>
    </source>
</evidence>
<sequence length="259" mass="30179">MKKLLLILLTLPFTAFAQERISRDKPQVSFENIGELKEATGWMLNPEGDWVSLQNTIPVYLSGEYKSLLTYEQYGLGTDNFISYELREGSFGNQEFYVLLKKFRSGYYNYPTIKEEWRSNESIYAYVFAKSELNKISTVKFDQINMVEINLLDMVELRYVSRDENPIELIESKMDIPGNSKLMDKFSLVLHFAPYPDKGIIQFQIYAKYGKSGSIVSGIVSEHKPGNAKIYLKEKLFEHCYYETDYANFLNFLPLNKRD</sequence>
<gene>
    <name evidence="2" type="ORF">GCM10011340_20140</name>
</gene>
<accession>A0ABQ3IA67</accession>
<dbReference type="Proteomes" id="UP000658258">
    <property type="component" value="Unassembled WGS sequence"/>
</dbReference>
<evidence type="ECO:0000313" key="3">
    <source>
        <dbReference type="Proteomes" id="UP000658258"/>
    </source>
</evidence>
<evidence type="ECO:0000256" key="1">
    <source>
        <dbReference type="SAM" id="SignalP"/>
    </source>
</evidence>
<feature type="chain" id="PRO_5046849751" evidence="1">
    <location>
        <begin position="18"/>
        <end position="259"/>
    </location>
</feature>
<reference evidence="3" key="1">
    <citation type="journal article" date="2019" name="Int. J. Syst. Evol. Microbiol.">
        <title>The Global Catalogue of Microorganisms (GCM) 10K type strain sequencing project: providing services to taxonomists for standard genome sequencing and annotation.</title>
        <authorList>
            <consortium name="The Broad Institute Genomics Platform"/>
            <consortium name="The Broad Institute Genome Sequencing Center for Infectious Disease"/>
            <person name="Wu L."/>
            <person name="Ma J."/>
        </authorList>
    </citation>
    <scope>NUCLEOTIDE SEQUENCE [LARGE SCALE GENOMIC DNA]</scope>
    <source>
        <strain evidence="3">CGMCC 1.15111</strain>
    </source>
</reference>
<comment type="caution">
    <text evidence="2">The sequence shown here is derived from an EMBL/GenBank/DDBJ whole genome shotgun (WGS) entry which is preliminary data.</text>
</comment>